<evidence type="ECO:0000313" key="2">
    <source>
        <dbReference type="Proteomes" id="UP000663937"/>
    </source>
</evidence>
<sequence length="228" mass="24094">MRGFHRTAGRYVAGLDGSEREVLATVVADVAELLGAERFGQDPDAARAAGASEAAAASQPLLGLRMSSVAVPAPVDPAVHRLLPDASDDDPALAAEFRRLTEGDLRGVKIERLRAFWLALTAAPPGGPSRRGTSDLVVDPAEAAEVAATITDLRLVLADRLGIETEEDSDALYAALERTEAADGVADDPDRPGRDVLADEIREYLGSVYAALSWLQESLLAVMIEDLP</sequence>
<dbReference type="EMBL" id="CP071868">
    <property type="protein sequence ID" value="QTE30406.1"/>
    <property type="molecule type" value="Genomic_DNA"/>
</dbReference>
<dbReference type="InterPro" id="IPR018561">
    <property type="entry name" value="AosR"/>
</dbReference>
<dbReference type="Proteomes" id="UP000663937">
    <property type="component" value="Chromosome"/>
</dbReference>
<dbReference type="Pfam" id="PF09438">
    <property type="entry name" value="DUF2017"/>
    <property type="match status" value="1"/>
</dbReference>
<name>A0A8A4ZIS6_9MICO</name>
<accession>A0A8A4ZIS6</accession>
<organism evidence="1 2">
    <name type="scientific">Pengzhenrongella sicca</name>
    <dbReference type="NCBI Taxonomy" id="2819238"/>
    <lineage>
        <taxon>Bacteria</taxon>
        <taxon>Bacillati</taxon>
        <taxon>Actinomycetota</taxon>
        <taxon>Actinomycetes</taxon>
        <taxon>Micrococcales</taxon>
        <taxon>Pengzhenrongella</taxon>
    </lineage>
</organism>
<protein>
    <submittedName>
        <fullName evidence="1">DUF2017 family protein</fullName>
    </submittedName>
</protein>
<evidence type="ECO:0000313" key="1">
    <source>
        <dbReference type="EMBL" id="QTE30406.1"/>
    </source>
</evidence>
<dbReference type="KEGG" id="psic:J4E96_05280"/>
<dbReference type="RefSeq" id="WP_227424737.1">
    <property type="nucleotide sequence ID" value="NZ_CP071868.1"/>
</dbReference>
<reference evidence="1" key="1">
    <citation type="submission" date="2021-03" db="EMBL/GenBank/DDBJ databases">
        <title>Pengzhenrongella sicca gen. nov., sp. nov., a new member of suborder Micrococcineae isolated from High-Arctic tundra soil.</title>
        <authorList>
            <person name="Peng F."/>
        </authorList>
    </citation>
    <scope>NUCLEOTIDE SEQUENCE</scope>
    <source>
        <strain evidence="1">LRZ-2</strain>
    </source>
</reference>
<proteinExistence type="predicted"/>
<keyword evidence="2" id="KW-1185">Reference proteome</keyword>
<gene>
    <name evidence="1" type="ORF">J4E96_05280</name>
</gene>
<dbReference type="AlphaFoldDB" id="A0A8A4ZIS6"/>